<dbReference type="GO" id="GO:0006935">
    <property type="term" value="P:chemotaxis"/>
    <property type="evidence" value="ECO:0007669"/>
    <property type="project" value="UniProtKB-KW"/>
</dbReference>
<dbReference type="PANTHER" id="PTHR32089">
    <property type="entry name" value="METHYL-ACCEPTING CHEMOTAXIS PROTEIN MCPB"/>
    <property type="match status" value="1"/>
</dbReference>
<keyword evidence="7" id="KW-0472">Membrane</keyword>
<evidence type="ECO:0000313" key="15">
    <source>
        <dbReference type="Proteomes" id="UP000704738"/>
    </source>
</evidence>
<dbReference type="AlphaFoldDB" id="A0ABD6N2H4"/>
<feature type="coiled-coil region" evidence="11">
    <location>
        <begin position="85"/>
        <end position="112"/>
    </location>
</feature>
<dbReference type="SMART" id="SM00086">
    <property type="entry name" value="PAC"/>
    <property type="match status" value="1"/>
</dbReference>
<dbReference type="CDD" id="cd00130">
    <property type="entry name" value="PAS"/>
    <property type="match status" value="1"/>
</dbReference>
<evidence type="ECO:0000256" key="6">
    <source>
        <dbReference type="ARBA" id="ARBA00022989"/>
    </source>
</evidence>
<comment type="similarity">
    <text evidence="9">Belongs to the methyl-accepting chemotaxis (MCP) protein family.</text>
</comment>
<protein>
    <submittedName>
        <fullName evidence="14">Histidine kinase</fullName>
    </submittedName>
</protein>
<feature type="domain" description="PAC" evidence="13">
    <location>
        <begin position="197"/>
        <end position="249"/>
    </location>
</feature>
<evidence type="ECO:0000256" key="7">
    <source>
        <dbReference type="ARBA" id="ARBA00023136"/>
    </source>
</evidence>
<dbReference type="GO" id="GO:0005886">
    <property type="term" value="C:plasma membrane"/>
    <property type="evidence" value="ECO:0007669"/>
    <property type="project" value="UniProtKB-SubCell"/>
</dbReference>
<evidence type="ECO:0000256" key="10">
    <source>
        <dbReference type="PROSITE-ProRule" id="PRU00284"/>
    </source>
</evidence>
<feature type="domain" description="Methyl-accepting transducer" evidence="12">
    <location>
        <begin position="219"/>
        <end position="330"/>
    </location>
</feature>
<evidence type="ECO:0000313" key="14">
    <source>
        <dbReference type="EMBL" id="NWL47446.1"/>
    </source>
</evidence>
<dbReference type="InterPro" id="IPR000014">
    <property type="entry name" value="PAS"/>
</dbReference>
<dbReference type="InterPro" id="IPR001610">
    <property type="entry name" value="PAC"/>
</dbReference>
<dbReference type="PROSITE" id="PS50111">
    <property type="entry name" value="CHEMOTAXIS_TRANSDUC_2"/>
    <property type="match status" value="1"/>
</dbReference>
<evidence type="ECO:0000256" key="11">
    <source>
        <dbReference type="SAM" id="Coils"/>
    </source>
</evidence>
<keyword evidence="4" id="KW-0145">Chemotaxis</keyword>
<dbReference type="Pfam" id="PF08447">
    <property type="entry name" value="PAS_3"/>
    <property type="match status" value="1"/>
</dbReference>
<comment type="caution">
    <text evidence="14">The sequence shown here is derived from an EMBL/GenBank/DDBJ whole genome shotgun (WGS) entry which is preliminary data.</text>
</comment>
<organism evidence="14 15">
    <name type="scientific">Pseudomonas hunanensis</name>
    <dbReference type="NCBI Taxonomy" id="1247546"/>
    <lineage>
        <taxon>Bacteria</taxon>
        <taxon>Pseudomonadati</taxon>
        <taxon>Pseudomonadota</taxon>
        <taxon>Gammaproteobacteria</taxon>
        <taxon>Pseudomonadales</taxon>
        <taxon>Pseudomonadaceae</taxon>
        <taxon>Pseudomonas</taxon>
    </lineage>
</organism>
<evidence type="ECO:0000256" key="4">
    <source>
        <dbReference type="ARBA" id="ARBA00022500"/>
    </source>
</evidence>
<sequence length="330" mass="36817">MFIRKGHWAREMARALAMVQSGQAPQGSAFALIGQAPELLRIMSEIVRQQEQGTVSARLSEERLIGLTADLKAECSGHQQSLLREQALLAANQELEARLQATAQQLQELSGQQQLWKLLQSTLTEGTWDITVAHGDVHHPSSLMRLSDPFRELMGYSQDELPDGWQSQVNITHPDDLPGIMKVFDAAIVAADGKGEFVFEYRMRHRQRGYIWCRERGRAVRDGRGVLVRVIGAVRDISDERSVLDNQVQMRQQTQSSYERIAQTITVIRSIAEQTNLLALNAAIEAARAGDVGRGFSVVADEVKKLAQNTQQATQQIQGMLDGFSQSMNR</sequence>
<keyword evidence="3" id="KW-0488">Methylation</keyword>
<proteinExistence type="inferred from homology"/>
<dbReference type="InterPro" id="IPR013655">
    <property type="entry name" value="PAS_fold_3"/>
</dbReference>
<evidence type="ECO:0000256" key="3">
    <source>
        <dbReference type="ARBA" id="ARBA00022481"/>
    </source>
</evidence>
<keyword evidence="14" id="KW-0418">Kinase</keyword>
<dbReference type="SUPFAM" id="SSF58104">
    <property type="entry name" value="Methyl-accepting chemotaxis protein (MCP) signaling domain"/>
    <property type="match status" value="1"/>
</dbReference>
<evidence type="ECO:0000256" key="8">
    <source>
        <dbReference type="ARBA" id="ARBA00023224"/>
    </source>
</evidence>
<evidence type="ECO:0000259" key="12">
    <source>
        <dbReference type="PROSITE" id="PS50111"/>
    </source>
</evidence>
<dbReference type="Gene3D" id="3.30.450.20">
    <property type="entry name" value="PAS domain"/>
    <property type="match status" value="1"/>
</dbReference>
<dbReference type="InterPro" id="IPR000700">
    <property type="entry name" value="PAS-assoc_C"/>
</dbReference>
<dbReference type="Pfam" id="PF00015">
    <property type="entry name" value="MCPsignal"/>
    <property type="match status" value="1"/>
</dbReference>
<keyword evidence="5" id="KW-0812">Transmembrane</keyword>
<dbReference type="GO" id="GO:0007165">
    <property type="term" value="P:signal transduction"/>
    <property type="evidence" value="ECO:0007669"/>
    <property type="project" value="UniProtKB-KW"/>
</dbReference>
<dbReference type="EMBL" id="QJRE01000113">
    <property type="protein sequence ID" value="NWL47446.1"/>
    <property type="molecule type" value="Genomic_DNA"/>
</dbReference>
<dbReference type="InterPro" id="IPR035965">
    <property type="entry name" value="PAS-like_dom_sf"/>
</dbReference>
<evidence type="ECO:0000256" key="5">
    <source>
        <dbReference type="ARBA" id="ARBA00022692"/>
    </source>
</evidence>
<evidence type="ECO:0000256" key="2">
    <source>
        <dbReference type="ARBA" id="ARBA00022475"/>
    </source>
</evidence>
<dbReference type="Proteomes" id="UP000704738">
    <property type="component" value="Unassembled WGS sequence"/>
</dbReference>
<dbReference type="GO" id="GO:0016301">
    <property type="term" value="F:kinase activity"/>
    <property type="evidence" value="ECO:0007669"/>
    <property type="project" value="UniProtKB-KW"/>
</dbReference>
<keyword evidence="8 10" id="KW-0807">Transducer</keyword>
<gene>
    <name evidence="14" type="ORF">DM819_16705</name>
</gene>
<name>A0ABD6N2H4_9PSED</name>
<keyword evidence="14" id="KW-0808">Transferase</keyword>
<dbReference type="PANTHER" id="PTHR32089:SF120">
    <property type="entry name" value="METHYL-ACCEPTING CHEMOTAXIS PROTEIN TLPQ"/>
    <property type="match status" value="1"/>
</dbReference>
<dbReference type="Gene3D" id="6.10.250.3200">
    <property type="match status" value="1"/>
</dbReference>
<evidence type="ECO:0000256" key="9">
    <source>
        <dbReference type="ARBA" id="ARBA00029447"/>
    </source>
</evidence>
<keyword evidence="2" id="KW-1003">Cell membrane</keyword>
<keyword evidence="11" id="KW-0175">Coiled coil</keyword>
<accession>A0ABD6N2H4</accession>
<comment type="subcellular location">
    <subcellularLocation>
        <location evidence="1">Cell membrane</location>
    </subcellularLocation>
</comment>
<dbReference type="SUPFAM" id="SSF55785">
    <property type="entry name" value="PYP-like sensor domain (PAS domain)"/>
    <property type="match status" value="1"/>
</dbReference>
<reference evidence="14 15" key="1">
    <citation type="submission" date="2018-06" db="EMBL/GenBank/DDBJ databases">
        <title>Bacteria isolated from soil of Wuhan.</title>
        <authorList>
            <person name="Xiang W."/>
            <person name="Huang C."/>
        </authorList>
    </citation>
    <scope>NUCLEOTIDE SEQUENCE [LARGE SCALE GENOMIC DNA]</scope>
    <source>
        <strain evidence="15">xwS4</strain>
    </source>
</reference>
<evidence type="ECO:0000259" key="13">
    <source>
        <dbReference type="PROSITE" id="PS50113"/>
    </source>
</evidence>
<dbReference type="NCBIfam" id="TIGR00229">
    <property type="entry name" value="sensory_box"/>
    <property type="match status" value="1"/>
</dbReference>
<keyword evidence="6" id="KW-1133">Transmembrane helix</keyword>
<dbReference type="PROSITE" id="PS50113">
    <property type="entry name" value="PAC"/>
    <property type="match status" value="1"/>
</dbReference>
<dbReference type="InterPro" id="IPR004089">
    <property type="entry name" value="MCPsignal_dom"/>
</dbReference>
<evidence type="ECO:0000256" key="1">
    <source>
        <dbReference type="ARBA" id="ARBA00004236"/>
    </source>
</evidence>